<feature type="compositionally biased region" description="Acidic residues" evidence="2">
    <location>
        <begin position="458"/>
        <end position="479"/>
    </location>
</feature>
<feature type="region of interest" description="Disordered" evidence="2">
    <location>
        <begin position="441"/>
        <end position="480"/>
    </location>
</feature>
<dbReference type="PANTHER" id="PTHR12619:SF5">
    <property type="entry name" value="TRANSCRIPTION FACTOR RFX4"/>
    <property type="match status" value="1"/>
</dbReference>
<keyword evidence="1" id="KW-0238">DNA-binding</keyword>
<dbReference type="EMBL" id="LWDD02001238">
    <property type="protein sequence ID" value="KAE8250363.1"/>
    <property type="molecule type" value="Genomic_DNA"/>
</dbReference>
<dbReference type="InterPro" id="IPR003150">
    <property type="entry name" value="DNA-bd_RFX"/>
</dbReference>
<sequence length="1091" mass="115715">MSTSESAPMTNSESANSPSFSSAHLSALSPTASWFPQPRTQRQYSSSVLERGPVLNTPRAFQFRASSPAALGAGFSQSWDQGRDGFTGQGGSPSAAFAGYSMHMPPSQFLQSPVGRRPATSSASTLHSTLLSPTRPYSAMSYDDLSMGIAWSPGLALTFGSVPSPRSRNPGFGPFDWSALTPMQRDFPRSNLPSDLMMAPITPTIATMPKNGLMQGTICPMQTKEEPSASTDASRAMLSPPRTGNKAPGGLTIRVPPSSLFASSRFGEDATGSTKAFAPPSPNSANESFSTQPVPFKSHPQGHAHTTSAASGSTTLVGSLPGEDVMGKVVIIGPTRPFVDQHSSENSKSAGDQQDASDTASNSSRKYIDSENRSLPRQEFASRLMAPEHHGSRAGAVDPYCSPSQFLQMTLHEPHEAQNSQIFEFPAVSGTAIKEEPVAFPFGDKLDSTNGPNPDAWTEGEAEDDEDEDGDGEDDDGSFDEAGIFKHEQAPGTSASTSRHFSIFAPVHTTPAMVSTSTSQSGTHHCPQRRPPGSNVAPIRRMSSTASLVDIRRSSAGTQDVQGGAKRNSRPNAAAVRNRSASVLITKSVVSNARQMRTANSTDKMGPSSSSGLESSSVISAILGDNDDSESSRSRTSSLRSNFSNFSMSSGMDPATLYQSAGDDLDGLAFEHVEYYGVQSGLPALTDLAQKCRDTRDNKEKVSIMEKFANEWMDNFYAQDEQGTVNRAYMNQCYRAVCRAYHLHPLNPSNFGKLVRTQFAGVTTRRLGPRGNSRYHYTGLIAKFCAQRTTTASRDALVATPLEGPSAGVGTAAIFSENRPGNPKTLKAVPARKSAAPMVPSSSRFSVTSLHSAESSPWQSCKPELRRTFSESYSHDPSNGGSSSNPFYFEPPSTANDDVGANQTSLGLTFSMPTYTTQAQSTGMARNAGGLDCSSSMYQSPMVGVESSTFDAGHAGMNSQASAGPPIMPDGCVGQTGFPTMSTFANQLCAPQQPQYNSGLGMNAFQAPDTYQVPPQSAPGMFAFGTSALASATPQSAPANFAFTSFAEVANLGGETEEMPIPMPFSWDGFSQNSQQQQCVPNTAGMGGQGY</sequence>
<evidence type="ECO:0000256" key="1">
    <source>
        <dbReference type="ARBA" id="ARBA00023125"/>
    </source>
</evidence>
<feature type="compositionally biased region" description="Polar residues" evidence="2">
    <location>
        <begin position="512"/>
        <end position="523"/>
    </location>
</feature>
<dbReference type="InterPro" id="IPR036388">
    <property type="entry name" value="WH-like_DNA-bd_sf"/>
</dbReference>
<proteinExistence type="predicted"/>
<feature type="region of interest" description="Disordered" evidence="2">
    <location>
        <begin position="337"/>
        <end position="375"/>
    </location>
</feature>
<dbReference type="GO" id="GO:0000981">
    <property type="term" value="F:DNA-binding transcription factor activity, RNA polymerase II-specific"/>
    <property type="evidence" value="ECO:0007669"/>
    <property type="project" value="TreeGrafter"/>
</dbReference>
<feature type="region of interest" description="Disordered" evidence="2">
    <location>
        <begin position="1"/>
        <end position="24"/>
    </location>
</feature>
<evidence type="ECO:0000313" key="5">
    <source>
        <dbReference type="EMBL" id="KAE8250363.1"/>
    </source>
</evidence>
<dbReference type="Gene3D" id="1.10.10.10">
    <property type="entry name" value="Winged helix-like DNA-binding domain superfamily/Winged helix DNA-binding domain"/>
    <property type="match status" value="1"/>
</dbReference>
<feature type="region of interest" description="Disordered" evidence="2">
    <location>
        <begin position="74"/>
        <end position="98"/>
    </location>
</feature>
<gene>
    <name evidence="5" type="ORF">A4X03_0g6452</name>
    <name evidence="4" type="ORF">JKIAZH3_G711</name>
</gene>
<feature type="region of interest" description="Disordered" evidence="2">
    <location>
        <begin position="223"/>
        <end position="318"/>
    </location>
</feature>
<dbReference type="GO" id="GO:0000978">
    <property type="term" value="F:RNA polymerase II cis-regulatory region sequence-specific DNA binding"/>
    <property type="evidence" value="ECO:0007669"/>
    <property type="project" value="TreeGrafter"/>
</dbReference>
<feature type="compositionally biased region" description="Low complexity" evidence="2">
    <location>
        <begin position="118"/>
        <end position="127"/>
    </location>
</feature>
<reference evidence="5" key="1">
    <citation type="submission" date="2016-04" db="EMBL/GenBank/DDBJ databases">
        <authorList>
            <person name="Nguyen H.D."/>
            <person name="Kesanakurti P."/>
            <person name="Cullis J."/>
            <person name="Levesque C.A."/>
            <person name="Hambleton S."/>
        </authorList>
    </citation>
    <scope>NUCLEOTIDE SEQUENCE</scope>
    <source>
        <strain evidence="5">DAOMC 238032</strain>
    </source>
</reference>
<feature type="compositionally biased region" description="Low complexity" evidence="2">
    <location>
        <begin position="11"/>
        <end position="24"/>
    </location>
</feature>
<dbReference type="InterPro" id="IPR039779">
    <property type="entry name" value="RFX-like"/>
</dbReference>
<feature type="compositionally biased region" description="Low complexity" evidence="2">
    <location>
        <begin position="303"/>
        <end position="315"/>
    </location>
</feature>
<dbReference type="PANTHER" id="PTHR12619">
    <property type="entry name" value="RFX TRANSCRIPTION FACTOR FAMILY"/>
    <property type="match status" value="1"/>
</dbReference>
<feature type="compositionally biased region" description="Basic and acidic residues" evidence="2">
    <location>
        <begin position="366"/>
        <end position="375"/>
    </location>
</feature>
<feature type="compositionally biased region" description="Polar residues" evidence="2">
    <location>
        <begin position="594"/>
        <end position="603"/>
    </location>
</feature>
<dbReference type="InterPro" id="IPR036390">
    <property type="entry name" value="WH_DNA-bd_sf"/>
</dbReference>
<dbReference type="Pfam" id="PF02257">
    <property type="entry name" value="RFX_DNA_binding"/>
    <property type="match status" value="1"/>
</dbReference>
<feature type="region of interest" description="Disordered" evidence="2">
    <location>
        <begin position="512"/>
        <end position="580"/>
    </location>
</feature>
<name>A0A177VFG1_9BASI</name>
<evidence type="ECO:0000313" key="6">
    <source>
        <dbReference type="Proteomes" id="UP000077671"/>
    </source>
</evidence>
<evidence type="ECO:0000256" key="2">
    <source>
        <dbReference type="SAM" id="MobiDB-lite"/>
    </source>
</evidence>
<feature type="compositionally biased region" description="Polar residues" evidence="2">
    <location>
        <begin position="344"/>
        <end position="365"/>
    </location>
</feature>
<dbReference type="Proteomes" id="UP000836402">
    <property type="component" value="Unassembled WGS sequence"/>
</dbReference>
<dbReference type="SUPFAM" id="SSF46785">
    <property type="entry name" value="Winged helix' DNA-binding domain"/>
    <property type="match status" value="1"/>
</dbReference>
<evidence type="ECO:0000313" key="4">
    <source>
        <dbReference type="EMBL" id="CAD6904879.1"/>
    </source>
</evidence>
<reference evidence="4" key="3">
    <citation type="submission" date="2020-10" db="EMBL/GenBank/DDBJ databases">
        <authorList>
            <person name="Sedaghatjoo S."/>
        </authorList>
    </citation>
    <scope>NUCLEOTIDE SEQUENCE</scope>
    <source>
        <strain evidence="4">AZH3</strain>
    </source>
</reference>
<feature type="region of interest" description="Disordered" evidence="2">
    <location>
        <begin position="869"/>
        <end position="894"/>
    </location>
</feature>
<comment type="caution">
    <text evidence="5">The sequence shown here is derived from an EMBL/GenBank/DDBJ whole genome shotgun (WGS) entry which is preliminary data.</text>
</comment>
<feature type="compositionally biased region" description="Polar residues" evidence="2">
    <location>
        <begin position="870"/>
        <end position="886"/>
    </location>
</feature>
<keyword evidence="7" id="KW-1185">Reference proteome</keyword>
<feature type="domain" description="RFX-type winged-helix" evidence="3">
    <location>
        <begin position="707"/>
        <end position="780"/>
    </location>
</feature>
<reference evidence="5" key="2">
    <citation type="journal article" date="2019" name="IMA Fungus">
        <title>Genome sequencing and comparison of five Tilletia species to identify candidate genes for the detection of regulated species infecting wheat.</title>
        <authorList>
            <person name="Nguyen H.D.T."/>
            <person name="Sultana T."/>
            <person name="Kesanakurti P."/>
            <person name="Hambleton S."/>
        </authorList>
    </citation>
    <scope>NUCLEOTIDE SEQUENCE</scope>
    <source>
        <strain evidence="5">DAOMC 238032</strain>
    </source>
</reference>
<feature type="compositionally biased region" description="Polar residues" evidence="2">
    <location>
        <begin position="283"/>
        <end position="293"/>
    </location>
</feature>
<feature type="compositionally biased region" description="Low complexity" evidence="2">
    <location>
        <begin position="634"/>
        <end position="645"/>
    </location>
</feature>
<accession>A0A177VFG1</accession>
<feature type="region of interest" description="Disordered" evidence="2">
    <location>
        <begin position="594"/>
        <end position="645"/>
    </location>
</feature>
<dbReference type="AlphaFoldDB" id="A0A177VFG1"/>
<feature type="compositionally biased region" description="Low complexity" evidence="2">
    <location>
        <begin position="608"/>
        <end position="620"/>
    </location>
</feature>
<feature type="region of interest" description="Disordered" evidence="2">
    <location>
        <begin position="108"/>
        <end position="127"/>
    </location>
</feature>
<protein>
    <recommendedName>
        <fullName evidence="3">RFX-type winged-helix domain-containing protein</fullName>
    </recommendedName>
</protein>
<dbReference type="EMBL" id="CAJHJG010000679">
    <property type="protein sequence ID" value="CAD6904879.1"/>
    <property type="molecule type" value="Genomic_DNA"/>
</dbReference>
<organism evidence="5 6">
    <name type="scientific">Tilletia caries</name>
    <name type="common">wheat bunt fungus</name>
    <dbReference type="NCBI Taxonomy" id="13290"/>
    <lineage>
        <taxon>Eukaryota</taxon>
        <taxon>Fungi</taxon>
        <taxon>Dikarya</taxon>
        <taxon>Basidiomycota</taxon>
        <taxon>Ustilaginomycotina</taxon>
        <taxon>Exobasidiomycetes</taxon>
        <taxon>Tilletiales</taxon>
        <taxon>Tilletiaceae</taxon>
        <taxon>Tilletia</taxon>
    </lineage>
</organism>
<evidence type="ECO:0000313" key="7">
    <source>
        <dbReference type="Proteomes" id="UP000836402"/>
    </source>
</evidence>
<evidence type="ECO:0000259" key="3">
    <source>
        <dbReference type="Pfam" id="PF02257"/>
    </source>
</evidence>
<dbReference type="Proteomes" id="UP000077671">
    <property type="component" value="Unassembled WGS sequence"/>
</dbReference>
<feature type="compositionally biased region" description="Polar residues" evidence="2">
    <location>
        <begin position="1"/>
        <end position="10"/>
    </location>
</feature>